<dbReference type="GO" id="GO:0016705">
    <property type="term" value="F:oxidoreductase activity, acting on paired donors, with incorporation or reduction of molecular oxygen"/>
    <property type="evidence" value="ECO:0007669"/>
    <property type="project" value="InterPro"/>
</dbReference>
<dbReference type="InterPro" id="IPR001128">
    <property type="entry name" value="Cyt_P450"/>
</dbReference>
<organism evidence="7 8">
    <name type="scientific">Coniella lustricola</name>
    <dbReference type="NCBI Taxonomy" id="2025994"/>
    <lineage>
        <taxon>Eukaryota</taxon>
        <taxon>Fungi</taxon>
        <taxon>Dikarya</taxon>
        <taxon>Ascomycota</taxon>
        <taxon>Pezizomycotina</taxon>
        <taxon>Sordariomycetes</taxon>
        <taxon>Sordariomycetidae</taxon>
        <taxon>Diaporthales</taxon>
        <taxon>Schizoparmaceae</taxon>
        <taxon>Coniella</taxon>
    </lineage>
</organism>
<dbReference type="SUPFAM" id="SSF48264">
    <property type="entry name" value="Cytochrome P450"/>
    <property type="match status" value="1"/>
</dbReference>
<reference evidence="7 8" key="1">
    <citation type="journal article" date="2018" name="Mycol. Prog.">
        <title>Coniella lustricola, a new species from submerged detritus.</title>
        <authorList>
            <person name="Raudabaugh D.B."/>
            <person name="Iturriaga T."/>
            <person name="Carver A."/>
            <person name="Mondo S."/>
            <person name="Pangilinan J."/>
            <person name="Lipzen A."/>
            <person name="He G."/>
            <person name="Amirebrahimi M."/>
            <person name="Grigoriev I.V."/>
            <person name="Miller A.N."/>
        </authorList>
    </citation>
    <scope>NUCLEOTIDE SEQUENCE [LARGE SCALE GENOMIC DNA]</scope>
    <source>
        <strain evidence="7 8">B22-T-1</strain>
    </source>
</reference>
<dbReference type="Gene3D" id="1.10.630.10">
    <property type="entry name" value="Cytochrome P450"/>
    <property type="match status" value="1"/>
</dbReference>
<evidence type="ECO:0000256" key="5">
    <source>
        <dbReference type="ARBA" id="ARBA00023033"/>
    </source>
</evidence>
<evidence type="ECO:0000256" key="1">
    <source>
        <dbReference type="ARBA" id="ARBA00001971"/>
    </source>
</evidence>
<dbReference type="Proteomes" id="UP000241462">
    <property type="component" value="Unassembled WGS sequence"/>
</dbReference>
<proteinExistence type="inferred from homology"/>
<evidence type="ECO:0000256" key="3">
    <source>
        <dbReference type="ARBA" id="ARBA00022723"/>
    </source>
</evidence>
<name>A0A2T2ZSX7_9PEZI</name>
<dbReference type="GO" id="GO:0004497">
    <property type="term" value="F:monooxygenase activity"/>
    <property type="evidence" value="ECO:0007669"/>
    <property type="project" value="UniProtKB-KW"/>
</dbReference>
<dbReference type="AlphaFoldDB" id="A0A2T2ZSX7"/>
<gene>
    <name evidence="7" type="ORF">BD289DRAFT_379248</name>
</gene>
<feature type="binding site" description="axial binding residue" evidence="6">
    <location>
        <position position="432"/>
    </location>
    <ligand>
        <name>heme</name>
        <dbReference type="ChEBI" id="CHEBI:30413"/>
    </ligand>
    <ligandPart>
        <name>Fe</name>
        <dbReference type="ChEBI" id="CHEBI:18248"/>
    </ligandPart>
</feature>
<dbReference type="InterPro" id="IPR036396">
    <property type="entry name" value="Cyt_P450_sf"/>
</dbReference>
<keyword evidence="5" id="KW-0503">Monooxygenase</keyword>
<comment type="cofactor">
    <cofactor evidence="1 6">
        <name>heme</name>
        <dbReference type="ChEBI" id="CHEBI:30413"/>
    </cofactor>
</comment>
<dbReference type="PANTHER" id="PTHR47582:SF1">
    <property type="entry name" value="P450, PUTATIVE (EUROFUNG)-RELATED"/>
    <property type="match status" value="1"/>
</dbReference>
<comment type="similarity">
    <text evidence="2">Belongs to the cytochrome P450 family.</text>
</comment>
<dbReference type="CDD" id="cd11040">
    <property type="entry name" value="CYP7_CYP8-like"/>
    <property type="match status" value="1"/>
</dbReference>
<dbReference type="STRING" id="2025994.A0A2T2ZSX7"/>
<dbReference type="PRINTS" id="PR00465">
    <property type="entry name" value="EP450IV"/>
</dbReference>
<evidence type="ECO:0000256" key="2">
    <source>
        <dbReference type="ARBA" id="ARBA00010617"/>
    </source>
</evidence>
<keyword evidence="6" id="KW-0349">Heme</keyword>
<evidence type="ECO:0000313" key="8">
    <source>
        <dbReference type="Proteomes" id="UP000241462"/>
    </source>
</evidence>
<dbReference type="PANTHER" id="PTHR47582">
    <property type="entry name" value="P450, PUTATIVE (EUROFUNG)-RELATED"/>
    <property type="match status" value="1"/>
</dbReference>
<evidence type="ECO:0000256" key="6">
    <source>
        <dbReference type="PIRSR" id="PIRSR602403-1"/>
    </source>
</evidence>
<dbReference type="InterPro" id="IPR002403">
    <property type="entry name" value="Cyt_P450_E_grp-IV"/>
</dbReference>
<keyword evidence="3 6" id="KW-0479">Metal-binding</keyword>
<keyword evidence="4 6" id="KW-0408">Iron</keyword>
<dbReference type="GO" id="GO:0020037">
    <property type="term" value="F:heme binding"/>
    <property type="evidence" value="ECO:0007669"/>
    <property type="project" value="InterPro"/>
</dbReference>
<dbReference type="InterPro" id="IPR053007">
    <property type="entry name" value="CYP450_monoxygenase_sec-met"/>
</dbReference>
<dbReference type="GO" id="GO:0005506">
    <property type="term" value="F:iron ion binding"/>
    <property type="evidence" value="ECO:0007669"/>
    <property type="project" value="InterPro"/>
</dbReference>
<protein>
    <submittedName>
        <fullName evidence="7">Cytochrome P450</fullName>
    </submittedName>
</protein>
<keyword evidence="8" id="KW-1185">Reference proteome</keyword>
<sequence length="517" mass="58038">MPSTAVVILASLGATYALLWALAYLNQQPNEPPAIAGSIPFISPLIGLTTEKENYYIRMRQAYGLPIYTLRMPGPRTYVVNSLRLIQLIDRHIHTIAFTPIELRAVDKTMGASKETLDKIGRDQLLADKGYFISFPRNVAAGASPGPGLDALNRTAIETIAESLDKLAANGATTIELFDWVRHEVFAATMEATYGPHNPFRRPENEKAWFTFEPGLMVLLVDFLPGILAKECLKARESLISEFREYFQQERHLEGSLFVRLRHEHNVRFGLGVEDTAHTEVGQVNASISNTVPGAFWALWEIFATSIVFEDCQREALRLVQTDHDGVCTIDLAKVRTDCPILLSTWQEVLRFHGTSISARLVQKDTVIDNQYLLKKDSMVIMPTSVTHTDKSIWGPTANQFDHKRFLKSKKGSENTVPAAAFRGFGGGAVLCPGRHFVSTEILAFAALLLVRFNVRPVKEKWIEPKKDYLMNTAFPMPKNKVYVELTPKDRMKWKVIFSDNSKGINLTREDVDGIES</sequence>
<dbReference type="EMBL" id="KZ678757">
    <property type="protein sequence ID" value="PSR75499.1"/>
    <property type="molecule type" value="Genomic_DNA"/>
</dbReference>
<evidence type="ECO:0000313" key="7">
    <source>
        <dbReference type="EMBL" id="PSR75499.1"/>
    </source>
</evidence>
<dbReference type="OrthoDB" id="1470350at2759"/>
<dbReference type="Pfam" id="PF00067">
    <property type="entry name" value="p450"/>
    <property type="match status" value="1"/>
</dbReference>
<evidence type="ECO:0000256" key="4">
    <source>
        <dbReference type="ARBA" id="ARBA00023004"/>
    </source>
</evidence>
<dbReference type="InParanoid" id="A0A2T2ZSX7"/>
<accession>A0A2T2ZSX7</accession>
<keyword evidence="5" id="KW-0560">Oxidoreductase</keyword>